<evidence type="ECO:0000256" key="1">
    <source>
        <dbReference type="SAM" id="Phobius"/>
    </source>
</evidence>
<feature type="transmembrane region" description="Helical" evidence="1">
    <location>
        <begin position="136"/>
        <end position="159"/>
    </location>
</feature>
<keyword evidence="1" id="KW-1133">Transmembrane helix</keyword>
<dbReference type="OrthoDB" id="284184at2759"/>
<dbReference type="EMBL" id="CAJJDN010000054">
    <property type="protein sequence ID" value="CAD8089479.1"/>
    <property type="molecule type" value="Genomic_DNA"/>
</dbReference>
<comment type="caution">
    <text evidence="3">The sequence shown here is derived from an EMBL/GenBank/DDBJ whole genome shotgun (WGS) entry which is preliminary data.</text>
</comment>
<feature type="domain" description="AB hydrolase-1" evidence="2">
    <location>
        <begin position="16"/>
        <end position="251"/>
    </location>
</feature>
<sequence>MLLPYEHTGNKKSNILLIFLHGFPDTLRLWDQTIAGIQKTDVQTLNISYPNYDQSQNLKFGLDFPEVVKRIRSTIEHVDNGQNLKKILITHDWGAFYGYLYDQKYPQTVDDMIALDVGAQVDLSLKSGLLIESYQITFAVAFLLTLIPIVGEFFGTLLAKLYMKFILRIPIPENYTAKINYPYFYFQKNLLFDSILNKSKKFLYRYKPSVPIVFIYGEKKPFHFHSARWQLTLSQNADSEFIGAKTGHWIQREQSDLIINKIIGRIARLKK</sequence>
<gene>
    <name evidence="3" type="ORF">PSON_ATCC_30995.1.T0540136</name>
</gene>
<dbReference type="PANTHER" id="PTHR43329">
    <property type="entry name" value="EPOXIDE HYDROLASE"/>
    <property type="match status" value="1"/>
</dbReference>
<keyword evidence="1" id="KW-0812">Transmembrane</keyword>
<keyword evidence="1" id="KW-0472">Membrane</keyword>
<reference evidence="3" key="1">
    <citation type="submission" date="2021-01" db="EMBL/GenBank/DDBJ databases">
        <authorList>
            <consortium name="Genoscope - CEA"/>
            <person name="William W."/>
        </authorList>
    </citation>
    <scope>NUCLEOTIDE SEQUENCE</scope>
</reference>
<keyword evidence="4" id="KW-1185">Reference proteome</keyword>
<protein>
    <recommendedName>
        <fullName evidence="2">AB hydrolase-1 domain-containing protein</fullName>
    </recommendedName>
</protein>
<evidence type="ECO:0000313" key="4">
    <source>
        <dbReference type="Proteomes" id="UP000692954"/>
    </source>
</evidence>
<name>A0A8S1NDZ1_9CILI</name>
<dbReference type="InterPro" id="IPR000073">
    <property type="entry name" value="AB_hydrolase_1"/>
</dbReference>
<proteinExistence type="predicted"/>
<dbReference type="Pfam" id="PF00561">
    <property type="entry name" value="Abhydrolase_1"/>
    <property type="match status" value="1"/>
</dbReference>
<dbReference type="AlphaFoldDB" id="A0A8S1NDZ1"/>
<organism evidence="3 4">
    <name type="scientific">Paramecium sonneborni</name>
    <dbReference type="NCBI Taxonomy" id="65129"/>
    <lineage>
        <taxon>Eukaryota</taxon>
        <taxon>Sar</taxon>
        <taxon>Alveolata</taxon>
        <taxon>Ciliophora</taxon>
        <taxon>Intramacronucleata</taxon>
        <taxon>Oligohymenophorea</taxon>
        <taxon>Peniculida</taxon>
        <taxon>Parameciidae</taxon>
        <taxon>Paramecium</taxon>
    </lineage>
</organism>
<evidence type="ECO:0000259" key="2">
    <source>
        <dbReference type="Pfam" id="PF00561"/>
    </source>
</evidence>
<accession>A0A8S1NDZ1</accession>
<evidence type="ECO:0000313" key="3">
    <source>
        <dbReference type="EMBL" id="CAD8089479.1"/>
    </source>
</evidence>
<dbReference type="Proteomes" id="UP000692954">
    <property type="component" value="Unassembled WGS sequence"/>
</dbReference>